<dbReference type="InterPro" id="IPR019339">
    <property type="entry name" value="CIR_N_dom"/>
</dbReference>
<dbReference type="EMBL" id="AUSU01006425">
    <property type="protein sequence ID" value="EPS62046.1"/>
    <property type="molecule type" value="Genomic_DNA"/>
</dbReference>
<dbReference type="PANTHER" id="PTHR31861">
    <property type="entry name" value="OS10G0507500 PROTEIN"/>
    <property type="match status" value="1"/>
</dbReference>
<keyword evidence="4" id="KW-1185">Reference proteome</keyword>
<dbReference type="PANTHER" id="PTHR31861:SF15">
    <property type="entry name" value="DUF577 DOMAIN-CONTAINING PROTEIN"/>
    <property type="match status" value="1"/>
</dbReference>
<organism evidence="3 4">
    <name type="scientific">Genlisea aurea</name>
    <dbReference type="NCBI Taxonomy" id="192259"/>
    <lineage>
        <taxon>Eukaryota</taxon>
        <taxon>Viridiplantae</taxon>
        <taxon>Streptophyta</taxon>
        <taxon>Embryophyta</taxon>
        <taxon>Tracheophyta</taxon>
        <taxon>Spermatophyta</taxon>
        <taxon>Magnoliopsida</taxon>
        <taxon>eudicotyledons</taxon>
        <taxon>Gunneridae</taxon>
        <taxon>Pentapetalae</taxon>
        <taxon>asterids</taxon>
        <taxon>lamiids</taxon>
        <taxon>Lamiales</taxon>
        <taxon>Lentibulariaceae</taxon>
        <taxon>Genlisea</taxon>
    </lineage>
</organism>
<comment type="caution">
    <text evidence="3">The sequence shown here is derived from an EMBL/GenBank/DDBJ whole genome shotgun (WGS) entry which is preliminary data.</text>
</comment>
<dbReference type="SMART" id="SM01083">
    <property type="entry name" value="Cir_N"/>
    <property type="match status" value="1"/>
</dbReference>
<feature type="region of interest" description="Disordered" evidence="1">
    <location>
        <begin position="158"/>
        <end position="232"/>
    </location>
</feature>
<dbReference type="AlphaFoldDB" id="S8CC99"/>
<protein>
    <recommendedName>
        <fullName evidence="2">CBF1-interacting co-repressor CIR N-terminal domain-containing protein</fullName>
    </recommendedName>
</protein>
<dbReference type="OrthoDB" id="2159131at2759"/>
<evidence type="ECO:0000313" key="4">
    <source>
        <dbReference type="Proteomes" id="UP000015453"/>
    </source>
</evidence>
<name>S8CC99_9LAMI</name>
<feature type="region of interest" description="Disordered" evidence="1">
    <location>
        <begin position="29"/>
        <end position="93"/>
    </location>
</feature>
<feature type="compositionally biased region" description="Basic and acidic residues" evidence="1">
    <location>
        <begin position="194"/>
        <end position="232"/>
    </location>
</feature>
<evidence type="ECO:0000256" key="1">
    <source>
        <dbReference type="SAM" id="MobiDB-lite"/>
    </source>
</evidence>
<evidence type="ECO:0000259" key="2">
    <source>
        <dbReference type="SMART" id="SM01083"/>
    </source>
</evidence>
<feature type="compositionally biased region" description="Basic and acidic residues" evidence="1">
    <location>
        <begin position="29"/>
        <end position="57"/>
    </location>
</feature>
<feature type="non-terminal residue" evidence="3">
    <location>
        <position position="232"/>
    </location>
</feature>
<gene>
    <name evidence="3" type="ORF">M569_12745</name>
</gene>
<reference evidence="3 4" key="1">
    <citation type="journal article" date="2013" name="BMC Genomics">
        <title>The miniature genome of a carnivorous plant Genlisea aurea contains a low number of genes and short non-coding sequences.</title>
        <authorList>
            <person name="Leushkin E.V."/>
            <person name="Sutormin R.A."/>
            <person name="Nabieva E.R."/>
            <person name="Penin A.A."/>
            <person name="Kondrashov A.S."/>
            <person name="Logacheva M.D."/>
        </authorList>
    </citation>
    <scope>NUCLEOTIDE SEQUENCE [LARGE SCALE GENOMIC DNA]</scope>
</reference>
<evidence type="ECO:0000313" key="3">
    <source>
        <dbReference type="EMBL" id="EPS62046.1"/>
    </source>
</evidence>
<proteinExistence type="predicted"/>
<sequence length="232" mass="26945">MGGHGGLNILPQKRWNVYNYDNREKVRRDEEAAAKEEHIKRQESRKRDSELRLEQLRQARGLPTRREDPIDEGTSSVSVPQIPPSAVEADSDSRHINLFDGIRIFDPIEVPDGKRKERKGKFSNDSNKNKKVKKEEVRVVGPEDEKYRLGHGLVGKGTKLPWYMEQRPKYETKEEEEEDYDNMGSKKSKVSGKKTLEELRAERLKRENSEKQREKALIRATSSKDRGFSSLR</sequence>
<feature type="region of interest" description="Disordered" evidence="1">
    <location>
        <begin position="109"/>
        <end position="137"/>
    </location>
</feature>
<feature type="domain" description="CBF1-interacting co-repressor CIR N-terminal" evidence="2">
    <location>
        <begin position="14"/>
        <end position="50"/>
    </location>
</feature>
<accession>S8CC99</accession>
<dbReference type="Proteomes" id="UP000015453">
    <property type="component" value="Unassembled WGS sequence"/>
</dbReference>